<dbReference type="InterPro" id="IPR003131">
    <property type="entry name" value="T1-type_BTB"/>
</dbReference>
<name>A0ABD3QKY2_9STRA</name>
<dbReference type="CDD" id="cd18316">
    <property type="entry name" value="BTB_POZ_KCTD-like"/>
    <property type="match status" value="1"/>
</dbReference>
<dbReference type="PANTHER" id="PTHR11145">
    <property type="entry name" value="BTB/POZ DOMAIN-CONTAINING ADAPTER FOR CUL3-MEDIATED RHOA DEGRADATION PROTEIN FAMILY MEMBER"/>
    <property type="match status" value="1"/>
</dbReference>
<dbReference type="Pfam" id="PF02214">
    <property type="entry name" value="BTB_2"/>
    <property type="match status" value="1"/>
</dbReference>
<dbReference type="Gene3D" id="3.30.710.10">
    <property type="entry name" value="Potassium Channel Kv1.1, Chain A"/>
    <property type="match status" value="1"/>
</dbReference>
<dbReference type="InterPro" id="IPR011333">
    <property type="entry name" value="SKP1/BTB/POZ_sf"/>
</dbReference>
<accession>A0ABD3QKY2</accession>
<evidence type="ECO:0000313" key="3">
    <source>
        <dbReference type="Proteomes" id="UP001516023"/>
    </source>
</evidence>
<sequence>MPLPRQAPMLARKIVWSCSSNLTRFCSSHASLPSQSIEQFGVVERHGPGDSVITLNVGGKNFLTLRSTIAQNAVLEDYVTRAQMNNELSQGAVFIDRDPKHFGMILSYLRNRADGVSTGSTGIAAGLLGKSSNVEGSATAAASVYLPSDQQSLQEMYYESIHFQIPELSSHICSKQFLSKYLRMSGSKNPFEMASGALSIGRRVLVFLGTVVTGMGGWVVTQATLSEVQTRQSFDARNCENTTSNSEQLLQNLVRAWNDSAGKN</sequence>
<dbReference type="EMBL" id="JABMIG020000029">
    <property type="protein sequence ID" value="KAL3801099.1"/>
    <property type="molecule type" value="Genomic_DNA"/>
</dbReference>
<protein>
    <recommendedName>
        <fullName evidence="1">Potassium channel tetramerisation-type BTB domain-containing protein</fullName>
    </recommendedName>
</protein>
<organism evidence="2 3">
    <name type="scientific">Cyclotella cryptica</name>
    <dbReference type="NCBI Taxonomy" id="29204"/>
    <lineage>
        <taxon>Eukaryota</taxon>
        <taxon>Sar</taxon>
        <taxon>Stramenopiles</taxon>
        <taxon>Ochrophyta</taxon>
        <taxon>Bacillariophyta</taxon>
        <taxon>Coscinodiscophyceae</taxon>
        <taxon>Thalassiosirophycidae</taxon>
        <taxon>Stephanodiscales</taxon>
        <taxon>Stephanodiscaceae</taxon>
        <taxon>Cyclotella</taxon>
    </lineage>
</organism>
<evidence type="ECO:0000259" key="1">
    <source>
        <dbReference type="Pfam" id="PF02214"/>
    </source>
</evidence>
<comment type="caution">
    <text evidence="2">The sequence shown here is derived from an EMBL/GenBank/DDBJ whole genome shotgun (WGS) entry which is preliminary data.</text>
</comment>
<keyword evidence="3" id="KW-1185">Reference proteome</keyword>
<dbReference type="PANTHER" id="PTHR11145:SF8">
    <property type="entry name" value="RE57120P"/>
    <property type="match status" value="1"/>
</dbReference>
<gene>
    <name evidence="2" type="ORF">HJC23_002392</name>
</gene>
<reference evidence="2 3" key="1">
    <citation type="journal article" date="2020" name="G3 (Bethesda)">
        <title>Improved Reference Genome for Cyclotella cryptica CCMP332, a Model for Cell Wall Morphogenesis, Salinity Adaptation, and Lipid Production in Diatoms (Bacillariophyta).</title>
        <authorList>
            <person name="Roberts W.R."/>
            <person name="Downey K.M."/>
            <person name="Ruck E.C."/>
            <person name="Traller J.C."/>
            <person name="Alverson A.J."/>
        </authorList>
    </citation>
    <scope>NUCLEOTIDE SEQUENCE [LARGE SCALE GENOMIC DNA]</scope>
    <source>
        <strain evidence="2 3">CCMP332</strain>
    </source>
</reference>
<evidence type="ECO:0000313" key="2">
    <source>
        <dbReference type="EMBL" id="KAL3801099.1"/>
    </source>
</evidence>
<dbReference type="Proteomes" id="UP001516023">
    <property type="component" value="Unassembled WGS sequence"/>
</dbReference>
<dbReference type="InterPro" id="IPR045068">
    <property type="entry name" value="BACURD1-3"/>
</dbReference>
<proteinExistence type="predicted"/>
<feature type="domain" description="Potassium channel tetramerisation-type BTB" evidence="1">
    <location>
        <begin position="53"/>
        <end position="111"/>
    </location>
</feature>
<dbReference type="SUPFAM" id="SSF54695">
    <property type="entry name" value="POZ domain"/>
    <property type="match status" value="1"/>
</dbReference>
<dbReference type="AlphaFoldDB" id="A0ABD3QKY2"/>